<dbReference type="KEGG" id="manq:L1994_00735"/>
<feature type="transmembrane region" description="Helical" evidence="1">
    <location>
        <begin position="7"/>
        <end position="22"/>
    </location>
</feature>
<evidence type="ECO:0000313" key="2">
    <source>
        <dbReference type="EMBL" id="WFN36956.1"/>
    </source>
</evidence>
<dbReference type="Proteomes" id="UP001218895">
    <property type="component" value="Chromosome"/>
</dbReference>
<evidence type="ECO:0000313" key="3">
    <source>
        <dbReference type="Proteomes" id="UP001218895"/>
    </source>
</evidence>
<feature type="transmembrane region" description="Helical" evidence="1">
    <location>
        <begin position="109"/>
        <end position="134"/>
    </location>
</feature>
<name>A0AAF0JN04_9EURY</name>
<dbReference type="GO" id="GO:0016787">
    <property type="term" value="F:hydrolase activity"/>
    <property type="evidence" value="ECO:0007669"/>
    <property type="project" value="UniProtKB-KW"/>
</dbReference>
<sequence length="274" mass="29923">MRGEQHVFYSLLSAVIFLPLIAKTGDPLFLLLISIGIFIGSLAPDADAADSAIMHGLSGGRGNIRTLRRHTVLVLPFFGYLIRYFIYFPVSLFVYIVTFGRVKPKHRGLLHSLFGIITASALLLIYITIISGLFSNLLELFIRGGFSDTNAGAITGITGGVYETSPGDFFSSRPEAVFCTGILAGAFLHLLEDSCTHSGVFWLFPFKNTKISGTIIPKSKRNWLIVLVLGTAASASLFAGINYQSPELYLKILPALIFILAWIVVLFISGSLKR</sequence>
<keyword evidence="1" id="KW-0812">Transmembrane</keyword>
<dbReference type="Pfam" id="PF04307">
    <property type="entry name" value="YdjM"/>
    <property type="match status" value="1"/>
</dbReference>
<feature type="transmembrane region" description="Helical" evidence="1">
    <location>
        <begin position="249"/>
        <end position="268"/>
    </location>
</feature>
<proteinExistence type="predicted"/>
<feature type="transmembrane region" description="Helical" evidence="1">
    <location>
        <begin position="28"/>
        <end position="49"/>
    </location>
</feature>
<organism evidence="2 3">
    <name type="scientific">Methanomicrobium antiquum</name>
    <dbReference type="NCBI Taxonomy" id="487686"/>
    <lineage>
        <taxon>Archaea</taxon>
        <taxon>Methanobacteriati</taxon>
        <taxon>Methanobacteriota</taxon>
        <taxon>Stenosarchaea group</taxon>
        <taxon>Methanomicrobia</taxon>
        <taxon>Methanomicrobiales</taxon>
        <taxon>Methanomicrobiaceae</taxon>
        <taxon>Methanomicrobium</taxon>
    </lineage>
</organism>
<protein>
    <submittedName>
        <fullName evidence="2">Metal-dependent hydrolase</fullName>
    </submittedName>
</protein>
<gene>
    <name evidence="2" type="ORF">L1994_00735</name>
</gene>
<reference evidence="2" key="1">
    <citation type="submission" date="2022-01" db="EMBL/GenBank/DDBJ databases">
        <title>Complete genome of Methanomicrobium antiquum DSM 21220.</title>
        <authorList>
            <person name="Chen S.-C."/>
            <person name="You Y.-T."/>
            <person name="Zhou Y.-Z."/>
            <person name="Lai M.-C."/>
        </authorList>
    </citation>
    <scope>NUCLEOTIDE SEQUENCE</scope>
    <source>
        <strain evidence="2">DSM 21220</strain>
    </source>
</reference>
<keyword evidence="2" id="KW-0378">Hydrolase</keyword>
<dbReference type="InterPro" id="IPR007404">
    <property type="entry name" value="YdjM-like"/>
</dbReference>
<dbReference type="EMBL" id="CP091092">
    <property type="protein sequence ID" value="WFN36956.1"/>
    <property type="molecule type" value="Genomic_DNA"/>
</dbReference>
<dbReference type="GeneID" id="79948877"/>
<evidence type="ECO:0000256" key="1">
    <source>
        <dbReference type="SAM" id="Phobius"/>
    </source>
</evidence>
<feature type="transmembrane region" description="Helical" evidence="1">
    <location>
        <begin position="223"/>
        <end position="243"/>
    </location>
</feature>
<dbReference type="AlphaFoldDB" id="A0AAF0JN04"/>
<keyword evidence="3" id="KW-1185">Reference proteome</keyword>
<keyword evidence="1" id="KW-0472">Membrane</keyword>
<accession>A0AAF0JN04</accession>
<feature type="transmembrane region" description="Helical" evidence="1">
    <location>
        <begin position="70"/>
        <end position="97"/>
    </location>
</feature>
<dbReference type="RefSeq" id="WP_278099793.1">
    <property type="nucleotide sequence ID" value="NZ_CP091092.1"/>
</dbReference>
<keyword evidence="1" id="KW-1133">Transmembrane helix</keyword>